<dbReference type="Pfam" id="PF00581">
    <property type="entry name" value="Rhodanese"/>
    <property type="match status" value="1"/>
</dbReference>
<reference evidence="8" key="2">
    <citation type="submission" date="2021-04" db="EMBL/GenBank/DDBJ databases">
        <authorList>
            <person name="Gilroy R."/>
        </authorList>
    </citation>
    <scope>NUCLEOTIDE SEQUENCE</scope>
    <source>
        <strain evidence="8">CHK180-15479</strain>
    </source>
</reference>
<reference evidence="8" key="1">
    <citation type="journal article" date="2021" name="PeerJ">
        <title>Extensive microbial diversity within the chicken gut microbiome revealed by metagenomics and culture.</title>
        <authorList>
            <person name="Gilroy R."/>
            <person name="Ravi A."/>
            <person name="Getino M."/>
            <person name="Pursley I."/>
            <person name="Horton D.L."/>
            <person name="Alikhan N.F."/>
            <person name="Baker D."/>
            <person name="Gharbi K."/>
            <person name="Hall N."/>
            <person name="Watson M."/>
            <person name="Adriaenssens E.M."/>
            <person name="Foster-Nyarko E."/>
            <person name="Jarju S."/>
            <person name="Secka A."/>
            <person name="Antonio M."/>
            <person name="Oren A."/>
            <person name="Chaudhuri R.R."/>
            <person name="La Ragione R."/>
            <person name="Hildebrand F."/>
            <person name="Pallen M.J."/>
        </authorList>
    </citation>
    <scope>NUCLEOTIDE SEQUENCE</scope>
    <source>
        <strain evidence="8">CHK180-15479</strain>
    </source>
</reference>
<evidence type="ECO:0000256" key="2">
    <source>
        <dbReference type="ARBA" id="ARBA00009130"/>
    </source>
</evidence>
<dbReference type="SUPFAM" id="SSF55424">
    <property type="entry name" value="FAD/NAD-linked reductases, dimerisation (C-terminal) domain"/>
    <property type="match status" value="1"/>
</dbReference>
<dbReference type="Gene3D" id="3.50.50.60">
    <property type="entry name" value="FAD/NAD(P)-binding domain"/>
    <property type="match status" value="2"/>
</dbReference>
<evidence type="ECO:0000313" key="8">
    <source>
        <dbReference type="EMBL" id="HJC05881.1"/>
    </source>
</evidence>
<keyword evidence="4" id="KW-0274">FAD</keyword>
<evidence type="ECO:0000313" key="9">
    <source>
        <dbReference type="Proteomes" id="UP000823910"/>
    </source>
</evidence>
<dbReference type="InterPro" id="IPR016156">
    <property type="entry name" value="FAD/NAD-linked_Rdtase_dimer_sf"/>
</dbReference>
<sequence length="560" mass="60673">MKVVIVGGVAGGAGCAARLRRLDENAEIIMLERGEYISYANCGLPYYVGGVITDKKALQVQTVAGFRSRFRVDVRTESEVISVDTQKKTVQVRHGGETYEESYDKLVLSPGASPVKPPIPGMEENQVFTLRNIPDTYAIYDFIEENKPKTCVVVGAGFIGLEMAENLSERGLAVTVVEGASHVMPPIDMDMAHQVHNYIRAKGLNLYLGQTCTAMDKDGVILGNGQKIPADMVLLSIGVRPDTAFLKDSGIEMGARGEILVNEYMETSAADVYALGDAVSTFHVVSGAKVVIPLASPANKQGRIVGDNLSGRRTAYKGSQGTSIMKFFDMTVAVTGEKEESLKAQGRAYRKAITTSASHAGYYPGGGMMTVKTLFDPETGVILGAQIVGTEGVDKRIDDLANAVRFKLTGLDLQEMELAYAPPFSSAKDPVNMAGYVIENMMEGLMKPFYLEDLENLPADAQKVDVRTEGEYAKGTIPGFINIPLDSLRERLDELDLTKKIYITCQIGLRGYLAQRILAQHGADTENLAGGYRLYEMMEKDKKDMAAVAGKCAACGMEIS</sequence>
<comment type="cofactor">
    <cofactor evidence="1">
        <name>FAD</name>
        <dbReference type="ChEBI" id="CHEBI:57692"/>
    </cofactor>
</comment>
<evidence type="ECO:0000256" key="1">
    <source>
        <dbReference type="ARBA" id="ARBA00001974"/>
    </source>
</evidence>
<name>A0A9D2N0K4_9FIRM</name>
<dbReference type="InterPro" id="IPR001763">
    <property type="entry name" value="Rhodanese-like_dom"/>
</dbReference>
<protein>
    <submittedName>
        <fullName evidence="8">FAD-dependent oxidoreductase</fullName>
    </submittedName>
</protein>
<dbReference type="InterPro" id="IPR050260">
    <property type="entry name" value="FAD-bd_OxRdtase"/>
</dbReference>
<dbReference type="SUPFAM" id="SSF52821">
    <property type="entry name" value="Rhodanese/Cell cycle control phosphatase"/>
    <property type="match status" value="1"/>
</dbReference>
<evidence type="ECO:0000259" key="7">
    <source>
        <dbReference type="PROSITE" id="PS50206"/>
    </source>
</evidence>
<evidence type="ECO:0000256" key="4">
    <source>
        <dbReference type="ARBA" id="ARBA00022827"/>
    </source>
</evidence>
<keyword evidence="6" id="KW-0676">Redox-active center</keyword>
<dbReference type="PANTHER" id="PTHR43429:SF1">
    <property type="entry name" value="NAD(P)H SULFUR OXIDOREDUCTASE (COA-DEPENDENT)"/>
    <property type="match status" value="1"/>
</dbReference>
<dbReference type="EMBL" id="DWWT01000029">
    <property type="protein sequence ID" value="HJC05881.1"/>
    <property type="molecule type" value="Genomic_DNA"/>
</dbReference>
<dbReference type="SUPFAM" id="SSF51905">
    <property type="entry name" value="FAD/NAD(P)-binding domain"/>
    <property type="match status" value="2"/>
</dbReference>
<dbReference type="InterPro" id="IPR004099">
    <property type="entry name" value="Pyr_nucl-diS_OxRdtase_dimer"/>
</dbReference>
<accession>A0A9D2N0K4</accession>
<comment type="caution">
    <text evidence="8">The sequence shown here is derived from an EMBL/GenBank/DDBJ whole genome shotgun (WGS) entry which is preliminary data.</text>
</comment>
<dbReference type="Pfam" id="PF07992">
    <property type="entry name" value="Pyr_redox_2"/>
    <property type="match status" value="1"/>
</dbReference>
<dbReference type="Gene3D" id="3.40.250.10">
    <property type="entry name" value="Rhodanese-like domain"/>
    <property type="match status" value="1"/>
</dbReference>
<dbReference type="Pfam" id="PF02852">
    <property type="entry name" value="Pyr_redox_dim"/>
    <property type="match status" value="1"/>
</dbReference>
<comment type="similarity">
    <text evidence="2">Belongs to the class-III pyridine nucleotide-disulfide oxidoreductase family.</text>
</comment>
<keyword evidence="5" id="KW-0560">Oxidoreductase</keyword>
<dbReference type="InterPro" id="IPR023753">
    <property type="entry name" value="FAD/NAD-binding_dom"/>
</dbReference>
<feature type="domain" description="Rhodanese" evidence="7">
    <location>
        <begin position="457"/>
        <end position="544"/>
    </location>
</feature>
<organism evidence="8 9">
    <name type="scientific">Candidatus Enterocloster excrementipullorum</name>
    <dbReference type="NCBI Taxonomy" id="2838559"/>
    <lineage>
        <taxon>Bacteria</taxon>
        <taxon>Bacillati</taxon>
        <taxon>Bacillota</taxon>
        <taxon>Clostridia</taxon>
        <taxon>Lachnospirales</taxon>
        <taxon>Lachnospiraceae</taxon>
        <taxon>Enterocloster</taxon>
    </lineage>
</organism>
<evidence type="ECO:0000256" key="3">
    <source>
        <dbReference type="ARBA" id="ARBA00022630"/>
    </source>
</evidence>
<dbReference type="InterPro" id="IPR036873">
    <property type="entry name" value="Rhodanese-like_dom_sf"/>
</dbReference>
<dbReference type="PROSITE" id="PS50206">
    <property type="entry name" value="RHODANESE_3"/>
    <property type="match status" value="1"/>
</dbReference>
<dbReference type="Proteomes" id="UP000823910">
    <property type="component" value="Unassembled WGS sequence"/>
</dbReference>
<proteinExistence type="inferred from homology"/>
<dbReference type="AlphaFoldDB" id="A0A9D2N0K4"/>
<dbReference type="PRINTS" id="PR00411">
    <property type="entry name" value="PNDRDTASEI"/>
</dbReference>
<dbReference type="GO" id="GO:0016491">
    <property type="term" value="F:oxidoreductase activity"/>
    <property type="evidence" value="ECO:0007669"/>
    <property type="project" value="UniProtKB-KW"/>
</dbReference>
<evidence type="ECO:0000256" key="6">
    <source>
        <dbReference type="ARBA" id="ARBA00023284"/>
    </source>
</evidence>
<dbReference type="PROSITE" id="PS51257">
    <property type="entry name" value="PROKAR_LIPOPROTEIN"/>
    <property type="match status" value="1"/>
</dbReference>
<keyword evidence="3" id="KW-0285">Flavoprotein</keyword>
<dbReference type="SMART" id="SM00450">
    <property type="entry name" value="RHOD"/>
    <property type="match status" value="1"/>
</dbReference>
<gene>
    <name evidence="8" type="ORF">H9704_06985</name>
</gene>
<dbReference type="PANTHER" id="PTHR43429">
    <property type="entry name" value="PYRIDINE NUCLEOTIDE-DISULFIDE OXIDOREDUCTASE DOMAIN-CONTAINING"/>
    <property type="match status" value="1"/>
</dbReference>
<evidence type="ECO:0000256" key="5">
    <source>
        <dbReference type="ARBA" id="ARBA00023002"/>
    </source>
</evidence>
<dbReference type="InterPro" id="IPR036188">
    <property type="entry name" value="FAD/NAD-bd_sf"/>
</dbReference>
<dbReference type="PRINTS" id="PR00368">
    <property type="entry name" value="FADPNR"/>
</dbReference>